<evidence type="ECO:0000256" key="4">
    <source>
        <dbReference type="ARBA" id="ARBA00022989"/>
    </source>
</evidence>
<feature type="domain" description="ComEC/Rec2-related protein" evidence="7">
    <location>
        <begin position="186"/>
        <end position="449"/>
    </location>
</feature>
<feature type="transmembrane region" description="Helical" evidence="6">
    <location>
        <begin position="430"/>
        <end position="450"/>
    </location>
</feature>
<dbReference type="EMBL" id="CP063189">
    <property type="protein sequence ID" value="WCZ32996.1"/>
    <property type="molecule type" value="Genomic_DNA"/>
</dbReference>
<dbReference type="PANTHER" id="PTHR30619">
    <property type="entry name" value="DNA INTERNALIZATION/COMPETENCE PROTEIN COMEC/REC2"/>
    <property type="match status" value="1"/>
</dbReference>
<dbReference type="Proteomes" id="UP001220064">
    <property type="component" value="Chromosome"/>
</dbReference>
<evidence type="ECO:0000313" key="9">
    <source>
        <dbReference type="Proteomes" id="UP001220064"/>
    </source>
</evidence>
<dbReference type="InterPro" id="IPR052159">
    <property type="entry name" value="Competence_DNA_uptake"/>
</dbReference>
<name>A0ABY7U9D1_9CORY</name>
<dbReference type="RefSeq" id="WP_022863237.1">
    <property type="nucleotide sequence ID" value="NZ_ATVG01000008.1"/>
</dbReference>
<dbReference type="Pfam" id="PF03772">
    <property type="entry name" value="Competence"/>
    <property type="match status" value="1"/>
</dbReference>
<evidence type="ECO:0000259" key="7">
    <source>
        <dbReference type="Pfam" id="PF03772"/>
    </source>
</evidence>
<feature type="transmembrane region" description="Helical" evidence="6">
    <location>
        <begin position="12"/>
        <end position="41"/>
    </location>
</feature>
<keyword evidence="5 6" id="KW-0472">Membrane</keyword>
<organism evidence="8 9">
    <name type="scientific">Corynebacterium massiliense DSM 45435</name>
    <dbReference type="NCBI Taxonomy" id="1121364"/>
    <lineage>
        <taxon>Bacteria</taxon>
        <taxon>Bacillati</taxon>
        <taxon>Actinomycetota</taxon>
        <taxon>Actinomycetes</taxon>
        <taxon>Mycobacteriales</taxon>
        <taxon>Corynebacteriaceae</taxon>
        <taxon>Corynebacterium</taxon>
    </lineage>
</organism>
<comment type="subcellular location">
    <subcellularLocation>
        <location evidence="1">Cell membrane</location>
        <topology evidence="1">Multi-pass membrane protein</topology>
    </subcellularLocation>
</comment>
<sequence>MRELRLAPCALVAWAMVIAVTLGCEVWFTALVAAGVVALWIRGVRGQAVLIGGAGALALVTAATRRARWQAFEAVGEITGRIVARPAPTDAGGWYLKVQIPGYPTQVPMFAGELSGDAAVGSVVTARARAVDADRTSLSGIVLNARSADVKAPRGLYAWADGVAANFRGLVEQWVGEASQGLLPGMVLGDTSLQTAAEKQLYIDTGLSHLSAVSGANITIVTASAAVIASWCAFGPRGQFAAALAALGAYVLLVGPEPSVLRAAVTGVAGLCAVVGSARMEPMHALSLSVFGLVLWRSDLAVDFGFALSVAATAGIVALSPLLIRALGRTRLPASVVRALAVAIAADAVTIPIVALMAGEVSVISVLANVLVAPAAAPVTLVGLIAALCAQLPAPLAAVAVLPVKVIEPCTWWIHFVARACMRLPVDKIAAGPLAVAVAYGWVAAGLMYARPRSTAAVTVAAVALLAGRGIDLPRGAREIELTDSNTVVVQREEDIDTRGPYPGIVAIIVTGDGGDTRPRDRPSVTRAGVAVLYPERDGEVRVFEDGTQRAADGHF</sequence>
<evidence type="ECO:0000256" key="6">
    <source>
        <dbReference type="SAM" id="Phobius"/>
    </source>
</evidence>
<keyword evidence="3 6" id="KW-0812">Transmembrane</keyword>
<accession>A0ABY7U9D1</accession>
<feature type="transmembrane region" description="Helical" evidence="6">
    <location>
        <begin position="364"/>
        <end position="389"/>
    </location>
</feature>
<feature type="transmembrane region" description="Helical" evidence="6">
    <location>
        <begin position="396"/>
        <end position="418"/>
    </location>
</feature>
<dbReference type="InterPro" id="IPR004477">
    <property type="entry name" value="ComEC_N"/>
</dbReference>
<dbReference type="NCBIfam" id="TIGR00360">
    <property type="entry name" value="ComEC_N-term"/>
    <property type="match status" value="1"/>
</dbReference>
<proteinExistence type="predicted"/>
<evidence type="ECO:0000256" key="2">
    <source>
        <dbReference type="ARBA" id="ARBA00022475"/>
    </source>
</evidence>
<feature type="transmembrane region" description="Helical" evidence="6">
    <location>
        <begin position="300"/>
        <end position="324"/>
    </location>
</feature>
<gene>
    <name evidence="8" type="ORF">CMASS_07830</name>
</gene>
<reference evidence="8 9" key="1">
    <citation type="submission" date="2020-10" db="EMBL/GenBank/DDBJ databases">
        <title>Complete genome sequence of Corynebacterium massiliense DSM 45435, type strain of Corynebacterium massiliense.</title>
        <authorList>
            <person name="Busche T."/>
            <person name="Kalinowski J."/>
            <person name="Ruckert C."/>
        </authorList>
    </citation>
    <scope>NUCLEOTIDE SEQUENCE [LARGE SCALE GENOMIC DNA]</scope>
    <source>
        <strain evidence="8 9">DSM 45435</strain>
    </source>
</reference>
<protein>
    <submittedName>
        <fullName evidence="8">Competence protein</fullName>
    </submittedName>
</protein>
<feature type="transmembrane region" description="Helical" evidence="6">
    <location>
        <begin position="210"/>
        <end position="231"/>
    </location>
</feature>
<dbReference type="PANTHER" id="PTHR30619:SF7">
    <property type="entry name" value="BETA-LACTAMASE DOMAIN PROTEIN"/>
    <property type="match status" value="1"/>
</dbReference>
<keyword evidence="2" id="KW-1003">Cell membrane</keyword>
<feature type="transmembrane region" description="Helical" evidence="6">
    <location>
        <begin position="47"/>
        <end position="64"/>
    </location>
</feature>
<keyword evidence="9" id="KW-1185">Reference proteome</keyword>
<feature type="transmembrane region" description="Helical" evidence="6">
    <location>
        <begin position="260"/>
        <end position="280"/>
    </location>
</feature>
<feature type="transmembrane region" description="Helical" evidence="6">
    <location>
        <begin position="336"/>
        <end position="358"/>
    </location>
</feature>
<keyword evidence="4 6" id="KW-1133">Transmembrane helix</keyword>
<evidence type="ECO:0000256" key="1">
    <source>
        <dbReference type="ARBA" id="ARBA00004651"/>
    </source>
</evidence>
<evidence type="ECO:0000256" key="3">
    <source>
        <dbReference type="ARBA" id="ARBA00022692"/>
    </source>
</evidence>
<dbReference type="PROSITE" id="PS51257">
    <property type="entry name" value="PROKAR_LIPOPROTEIN"/>
    <property type="match status" value="1"/>
</dbReference>
<feature type="transmembrane region" description="Helical" evidence="6">
    <location>
        <begin position="237"/>
        <end position="253"/>
    </location>
</feature>
<evidence type="ECO:0000313" key="8">
    <source>
        <dbReference type="EMBL" id="WCZ32996.1"/>
    </source>
</evidence>
<evidence type="ECO:0000256" key="5">
    <source>
        <dbReference type="ARBA" id="ARBA00023136"/>
    </source>
</evidence>